<feature type="region of interest" description="Disordered" evidence="3">
    <location>
        <begin position="863"/>
        <end position="911"/>
    </location>
</feature>
<evidence type="ECO:0000313" key="6">
    <source>
        <dbReference type="EMBL" id="KAK6488339.1"/>
    </source>
</evidence>
<feature type="region of interest" description="Disordered" evidence="3">
    <location>
        <begin position="939"/>
        <end position="964"/>
    </location>
</feature>
<reference evidence="6 7" key="1">
    <citation type="submission" date="2021-05" db="EMBL/GenBank/DDBJ databases">
        <authorList>
            <person name="Zahm M."/>
            <person name="Klopp C."/>
            <person name="Cabau C."/>
            <person name="Kuhl H."/>
            <person name="Suciu R."/>
            <person name="Ciorpac M."/>
            <person name="Holostenco D."/>
            <person name="Gessner J."/>
            <person name="Wuertz S."/>
            <person name="Hohne C."/>
            <person name="Stock M."/>
            <person name="Gislard M."/>
            <person name="Lluch J."/>
            <person name="Milhes M."/>
            <person name="Lampietro C."/>
            <person name="Lopez Roques C."/>
            <person name="Donnadieu C."/>
            <person name="Du K."/>
            <person name="Schartl M."/>
            <person name="Guiguen Y."/>
        </authorList>
    </citation>
    <scope>NUCLEOTIDE SEQUENCE [LARGE SCALE GENOMIC DNA]</scope>
    <source>
        <strain evidence="6">Hh-F2</strain>
        <tissue evidence="6">Blood</tissue>
    </source>
</reference>
<keyword evidence="2" id="KW-0067">ATP-binding</keyword>
<evidence type="ECO:0000256" key="1">
    <source>
        <dbReference type="ARBA" id="ARBA00022741"/>
    </source>
</evidence>
<dbReference type="InterPro" id="IPR050534">
    <property type="entry name" value="Coronavir_polyprotein_1ab"/>
</dbReference>
<feature type="compositionally biased region" description="Basic residues" evidence="3">
    <location>
        <begin position="1005"/>
        <end position="1023"/>
    </location>
</feature>
<dbReference type="Proteomes" id="UP001369086">
    <property type="component" value="Unassembled WGS sequence"/>
</dbReference>
<feature type="region of interest" description="Disordered" evidence="3">
    <location>
        <begin position="984"/>
        <end position="1023"/>
    </location>
</feature>
<feature type="domain" description="DNA helicase B winged helix" evidence="5">
    <location>
        <begin position="246"/>
        <end position="350"/>
    </location>
</feature>
<evidence type="ECO:0000259" key="4">
    <source>
        <dbReference type="Pfam" id="PF13538"/>
    </source>
</evidence>
<comment type="caution">
    <text evidence="6">The sequence shown here is derived from an EMBL/GenBank/DDBJ whole genome shotgun (WGS) entry which is preliminary data.</text>
</comment>
<dbReference type="InterPro" id="IPR027785">
    <property type="entry name" value="UvrD-like_helicase_C"/>
</dbReference>
<protein>
    <submittedName>
        <fullName evidence="6">DNA helicase B-like</fullName>
    </submittedName>
</protein>
<dbReference type="InterPro" id="IPR058839">
    <property type="entry name" value="WHD_HELB"/>
</dbReference>
<evidence type="ECO:0000259" key="5">
    <source>
        <dbReference type="Pfam" id="PF25894"/>
    </source>
</evidence>
<feature type="compositionally biased region" description="Polar residues" evidence="3">
    <location>
        <begin position="866"/>
        <end position="908"/>
    </location>
</feature>
<organism evidence="6 7">
    <name type="scientific">Huso huso</name>
    <name type="common">Beluga</name>
    <name type="synonym">Acipenser huso</name>
    <dbReference type="NCBI Taxonomy" id="61971"/>
    <lineage>
        <taxon>Eukaryota</taxon>
        <taxon>Metazoa</taxon>
        <taxon>Chordata</taxon>
        <taxon>Craniata</taxon>
        <taxon>Vertebrata</taxon>
        <taxon>Euteleostomi</taxon>
        <taxon>Actinopterygii</taxon>
        <taxon>Chondrostei</taxon>
        <taxon>Acipenseriformes</taxon>
        <taxon>Acipenseridae</taxon>
        <taxon>Huso</taxon>
    </lineage>
</organism>
<dbReference type="EMBL" id="JAHFZB010000007">
    <property type="protein sequence ID" value="KAK6488339.1"/>
    <property type="molecule type" value="Genomic_DNA"/>
</dbReference>
<gene>
    <name evidence="6" type="ORF">HHUSO_G9739</name>
</gene>
<feature type="compositionally biased region" description="Basic and acidic residues" evidence="3">
    <location>
        <begin position="988"/>
        <end position="998"/>
    </location>
</feature>
<dbReference type="Gene3D" id="2.30.30.940">
    <property type="match status" value="1"/>
</dbReference>
<evidence type="ECO:0000256" key="3">
    <source>
        <dbReference type="SAM" id="MobiDB-lite"/>
    </source>
</evidence>
<evidence type="ECO:0000256" key="2">
    <source>
        <dbReference type="ARBA" id="ARBA00022840"/>
    </source>
</evidence>
<dbReference type="Pfam" id="PF25894">
    <property type="entry name" value="WHD_HELB"/>
    <property type="match status" value="1"/>
</dbReference>
<keyword evidence="7" id="KW-1185">Reference proteome</keyword>
<dbReference type="SUPFAM" id="SSF52540">
    <property type="entry name" value="P-loop containing nucleoside triphosphate hydrolases"/>
    <property type="match status" value="2"/>
</dbReference>
<proteinExistence type="predicted"/>
<dbReference type="CDD" id="cd17933">
    <property type="entry name" value="DEXSc_RecD-like"/>
    <property type="match status" value="1"/>
</dbReference>
<name>A0ABR0ZUH1_HUSHU</name>
<dbReference type="InterPro" id="IPR027417">
    <property type="entry name" value="P-loop_NTPase"/>
</dbReference>
<evidence type="ECO:0000313" key="7">
    <source>
        <dbReference type="Proteomes" id="UP001369086"/>
    </source>
</evidence>
<dbReference type="CDD" id="cd18809">
    <property type="entry name" value="SF1_C_RecD"/>
    <property type="match status" value="1"/>
</dbReference>
<dbReference type="PANTHER" id="PTHR43788:SF6">
    <property type="entry name" value="DNA HELICASE B"/>
    <property type="match status" value="1"/>
</dbReference>
<dbReference type="Pfam" id="PF13538">
    <property type="entry name" value="UvrD_C_2"/>
    <property type="match status" value="1"/>
</dbReference>
<dbReference type="Pfam" id="PF13604">
    <property type="entry name" value="AAA_30"/>
    <property type="match status" value="1"/>
</dbReference>
<sequence>MARQIGARRKIYRLIEGFILNKDRGLQNSENETDSQVQEDNCEEEFLDPNELSSVSSGRYQHIAPSAARQREVLFQDKKEKLNVYGHFPLTDPWWRLKASVKVGFSKSFLQWSSYSLRTDTDTSIISLFLKECDVDDKHRRMFLQWAKTVHFENLEEKLQMFASRKPNDSEEMARQIFQRINRSDAGKFVQIASDYPLVMEYVSRLLPRRFMNLMKMAERVLGNDTRISRLKPGFLHRLEKMLTDKTEIWKLGFSDITYRELKIVRCEATLKEFIQCDLLSEVPELQQHALMIYNEMKHSRDGHTYVFKDNLVNKVHVSNKISKKQIQQSLEFLQINNILKQESNKIFLKYLYDCEKEIAESIQQLAHRPQSYFNTEKIVRLVQNEILLDKQQLKAVEMICENPITLISGKGGCGKTTVVSQTLKAEYQSEGKEPGRKPKVLPTAPIGKAANNLKKQTGFDAYTLYQVLWSYDLYQKQRAKRRKESEDYQEDFTWRFSEVEVFVVDEGSLASVQILNYVFKLLMKEAQLRKVIILGDVRQLPSIQPGNALSDMFEGLCKKGWTIELTTNHRSESHLIVRNATKISEIGIRNRSYSDLEFDAVVTVPAQKDSKVTIQTDDKSFIFIPLPSGNQNTGLEDAIRFLLESAPGLKDDAKSQFITFKNDDCDLINKLCWEHYSKKNSRSVAAPLKTQTNALLRGRNPELVFEIGNKVCCTKNVDVKEMTNKKEFKIKFTEQELVRLYNGEIFFITEDVEIDGCRLLTLDDKDGRKVCASYRELLDGKLKHAWAKTIHTYQGSESDTVVYVITSVGYQNWQHIYTAVTRARKRVYVVAKESFLEMVIRKKKTKRNTRLKELLEEILDGENPEWNQTSSPQAAEFPTSQDTPKSTQPGTPTQCPSTASGSTTRLQPRNIWDGKQETDLGLGFSSESQDQFLGPWMESEKGHTETNPLTSQSQPSFLNTSDNSVDGNNSDCFNCVGANSGFSYDSKTQRKSNDQHKTPSMHSKSGKKKRQTLSRKVLPRRGTRGIADIRKFGTLSRKFVSSTVTAPVTRRRYSRVLTDTRP</sequence>
<feature type="compositionally biased region" description="Polar residues" evidence="3">
    <location>
        <begin position="946"/>
        <end position="964"/>
    </location>
</feature>
<dbReference type="Gene3D" id="3.40.50.300">
    <property type="entry name" value="P-loop containing nucleotide triphosphate hydrolases"/>
    <property type="match status" value="2"/>
</dbReference>
<feature type="domain" description="UvrD-like helicase C-terminal" evidence="4">
    <location>
        <begin position="785"/>
        <end position="831"/>
    </location>
</feature>
<keyword evidence="1" id="KW-0547">Nucleotide-binding</keyword>
<dbReference type="PANTHER" id="PTHR43788">
    <property type="entry name" value="DNA2/NAM7 HELICASE FAMILY MEMBER"/>
    <property type="match status" value="1"/>
</dbReference>
<accession>A0ABR0ZUH1</accession>